<keyword evidence="3" id="KW-1185">Reference proteome</keyword>
<dbReference type="InterPro" id="IPR046524">
    <property type="entry name" value="DUF6701"/>
</dbReference>
<protein>
    <submittedName>
        <fullName evidence="2">MSHA biogenesis protein MshQ</fullName>
    </submittedName>
</protein>
<dbReference type="EMBL" id="JAUFQC010000001">
    <property type="protein sequence ID" value="MDN3608285.1"/>
    <property type="molecule type" value="Genomic_DNA"/>
</dbReference>
<dbReference type="RefSeq" id="WP_290310308.1">
    <property type="nucleotide sequence ID" value="NZ_JABEYA020000009.1"/>
</dbReference>
<comment type="caution">
    <text evidence="2">The sequence shown here is derived from an EMBL/GenBank/DDBJ whole genome shotgun (WGS) entry which is preliminary data.</text>
</comment>
<name>A0ABT8BPV1_9VIBR</name>
<dbReference type="Pfam" id="PF20419">
    <property type="entry name" value="DUF6701"/>
    <property type="match status" value="1"/>
</dbReference>
<accession>A0ABT8BPV1</accession>
<dbReference type="Proteomes" id="UP001238540">
    <property type="component" value="Unassembled WGS sequence"/>
</dbReference>
<reference evidence="3" key="1">
    <citation type="journal article" date="2019" name="Int. J. Syst. Evol. Microbiol.">
        <title>The Global Catalogue of Microorganisms (GCM) 10K type strain sequencing project: providing services to taxonomists for standard genome sequencing and annotation.</title>
        <authorList>
            <consortium name="The Broad Institute Genomics Platform"/>
            <consortium name="The Broad Institute Genome Sequencing Center for Infectious Disease"/>
            <person name="Wu L."/>
            <person name="Ma J."/>
        </authorList>
    </citation>
    <scope>NUCLEOTIDE SEQUENCE [LARGE SCALE GENOMIC DNA]</scope>
    <source>
        <strain evidence="3">CECT 7398</strain>
    </source>
</reference>
<evidence type="ECO:0000313" key="2">
    <source>
        <dbReference type="EMBL" id="MDN3608285.1"/>
    </source>
</evidence>
<organism evidence="2 3">
    <name type="scientific">Vibrio ostreicida</name>
    <dbReference type="NCBI Taxonomy" id="526588"/>
    <lineage>
        <taxon>Bacteria</taxon>
        <taxon>Pseudomonadati</taxon>
        <taxon>Pseudomonadota</taxon>
        <taxon>Gammaproteobacteria</taxon>
        <taxon>Vibrionales</taxon>
        <taxon>Vibrionaceae</taxon>
        <taxon>Vibrio</taxon>
    </lineage>
</organism>
<dbReference type="SUPFAM" id="SSF49899">
    <property type="entry name" value="Concanavalin A-like lectins/glucanases"/>
    <property type="match status" value="1"/>
</dbReference>
<proteinExistence type="predicted"/>
<evidence type="ECO:0000313" key="3">
    <source>
        <dbReference type="Proteomes" id="UP001238540"/>
    </source>
</evidence>
<feature type="domain" description="DUF6701" evidence="1">
    <location>
        <begin position="565"/>
        <end position="1146"/>
    </location>
</feature>
<sequence>MKNINVIVCALIGLVLSVEVLASPLCSVSFTDPPSGNQMPNGIVPSSDILNNKLGDLDCYTSGGSYECLEGGVVRSNNFAPGDYSYNAGLFQNGSKLTTNGQTTRLYFDSLQLINSELNLGGAAENLFIYVAGSLQLAGQTKINGLIYVAGSVQVTGNAEVSGGIASGGAISLSGNSTVTVDANAIDNAEMNDLCQNSKTLQCFNDDFSATQLSDLWVTSTSKGTFNPSIQSGRLRFTIAVRDQATSSTYQRFFPAADNLVEVEFDHFAYDGTGADGIAIVLSDGLVTPSAGAFGGPLGYGFKPNEPGFAGGWLGIGIDEYGNFSNEGGQGAEPGRRRQSVALRGSGVDETGYRYLAGACNNGQTNQNGNCLSPTVDDNNSGSVHRYRITVDSRVVGESQVEILRKIGSGTWQTIVGPINVLDAQYNQEAVPADFLLSVTGSTGSVTNIHEIDNFEVCALKSRPVTDQIDHFRLTHSGQELTCNAESVTVQACLDASCSQLYTGAVTANLLPSSVSGGGGWVGGSGVSFSGGSGTFDVRKNQAGTLTLGVSGSTPPAKPFSTNLCNTGSGWSENNCDLTFSDSGFVLEVPDQIANQAVTATIKAVKQSDNSQQCVPSFASVSKNLDFWSSYLDPLSNEIIGTPQVLIESSAIGASEAAATSRSITFNSSGESSFSVNYPDAGFMQLNARYSGTGDEQGLEMVGSDNFVSFPKYLSLTAENASGTDGACATADISCNVFAAAGESFNLKLTAYGEGDGVTPNYKHSSLAISHSLIEPSGGSVGSLGVSTYNQIPQTGGTNNIAQTISEVGVFDFTVTPPSTFNGSTTFTIPAASTGNSGRFIPSYFNATVGTPILSAKCVTFTYIGESFEYSTNPAVTLNPVAEDGVALQNYLDVNWWRYSNPWSTRAYATASSNSLTMTYDGTSSSVDRVNTLTSIIELNGDVMTYVKPSVAVVPFTAGYSLTLNDTDLTDSDGVCFKSSNSGSCLGLSFDNVDSMMELRWGRLSINDSYGSELSALRQTLELQYYSANQAFDTNTADNCTNFADVNNFTMTSTDYTVVTSGSPTPPQVNASLPSTTASNGETYLEFSAPGSGSTGKITTSFNMETHSLPWLKQDEDNNGTFEDSTSGLVQFGLYRGSDRVIWWNELDQ</sequence>
<dbReference type="InterPro" id="IPR013320">
    <property type="entry name" value="ConA-like_dom_sf"/>
</dbReference>
<gene>
    <name evidence="2" type="ORF">QWZ16_00600</name>
</gene>
<evidence type="ECO:0000259" key="1">
    <source>
        <dbReference type="Pfam" id="PF20419"/>
    </source>
</evidence>